<evidence type="ECO:0000313" key="2">
    <source>
        <dbReference type="EMBL" id="KAH7112094.1"/>
    </source>
</evidence>
<sequence>MASMSLAPYHDSSLKLMVKGIKTPNQTYNVSFATKTVLITGSNSGIGLACAKILPTLGLSRLIMAVRSVEKGEIAAAPIRKAFPDCKVEVWPLDMLSYPSIQAFAERCTALPKLDIAILNAGLGSGTASRTNPLTGHEETIQVNYISTTLLSVLLLPILSANASASNPGRLTIVGSGTSLIAAFENRNANPLIPSFDVPFSGALAGGERYSTSKLLVNMLVHKLSQYVDVDNVIVNTVEPGLTSGTALHRDYTGAGKYLMAGMKKLTAKTTEQAAWTYIDAVTNHGKESHGGFIMFWKVCGFPKLMYTEECKAAMERLWVETMAELEFAEIKT</sequence>
<organism evidence="2 3">
    <name type="scientific">Dendryphion nanum</name>
    <dbReference type="NCBI Taxonomy" id="256645"/>
    <lineage>
        <taxon>Eukaryota</taxon>
        <taxon>Fungi</taxon>
        <taxon>Dikarya</taxon>
        <taxon>Ascomycota</taxon>
        <taxon>Pezizomycotina</taxon>
        <taxon>Dothideomycetes</taxon>
        <taxon>Pleosporomycetidae</taxon>
        <taxon>Pleosporales</taxon>
        <taxon>Torulaceae</taxon>
        <taxon>Dendryphion</taxon>
    </lineage>
</organism>
<dbReference type="InterPro" id="IPR002347">
    <property type="entry name" value="SDR_fam"/>
</dbReference>
<accession>A0A9P9D466</accession>
<proteinExistence type="predicted"/>
<dbReference type="PANTHER" id="PTHR43157">
    <property type="entry name" value="PHOSPHATIDYLINOSITOL-GLYCAN BIOSYNTHESIS CLASS F PROTEIN-RELATED"/>
    <property type="match status" value="1"/>
</dbReference>
<evidence type="ECO:0000313" key="3">
    <source>
        <dbReference type="Proteomes" id="UP000700596"/>
    </source>
</evidence>
<name>A0A9P9D466_9PLEO</name>
<keyword evidence="3" id="KW-1185">Reference proteome</keyword>
<dbReference type="EMBL" id="JAGMWT010000022">
    <property type="protein sequence ID" value="KAH7112094.1"/>
    <property type="molecule type" value="Genomic_DNA"/>
</dbReference>
<dbReference type="PANTHER" id="PTHR43157:SF35">
    <property type="entry name" value="DEHYDROGENASE_REDUCTASE FAMILY PROTEIN, PUTATIVE-RELATED"/>
    <property type="match status" value="1"/>
</dbReference>
<protein>
    <submittedName>
        <fullName evidence="2">Short-chain dehydrogenase</fullName>
    </submittedName>
</protein>
<reference evidence="2" key="1">
    <citation type="journal article" date="2021" name="Nat. Commun.">
        <title>Genetic determinants of endophytism in the Arabidopsis root mycobiome.</title>
        <authorList>
            <person name="Mesny F."/>
            <person name="Miyauchi S."/>
            <person name="Thiergart T."/>
            <person name="Pickel B."/>
            <person name="Atanasova L."/>
            <person name="Karlsson M."/>
            <person name="Huettel B."/>
            <person name="Barry K.W."/>
            <person name="Haridas S."/>
            <person name="Chen C."/>
            <person name="Bauer D."/>
            <person name="Andreopoulos W."/>
            <person name="Pangilinan J."/>
            <person name="LaButti K."/>
            <person name="Riley R."/>
            <person name="Lipzen A."/>
            <person name="Clum A."/>
            <person name="Drula E."/>
            <person name="Henrissat B."/>
            <person name="Kohler A."/>
            <person name="Grigoriev I.V."/>
            <person name="Martin F.M."/>
            <person name="Hacquard S."/>
        </authorList>
    </citation>
    <scope>NUCLEOTIDE SEQUENCE</scope>
    <source>
        <strain evidence="2">MPI-CAGE-CH-0243</strain>
    </source>
</reference>
<dbReference type="AlphaFoldDB" id="A0A9P9D466"/>
<comment type="caution">
    <text evidence="2">The sequence shown here is derived from an EMBL/GenBank/DDBJ whole genome shotgun (WGS) entry which is preliminary data.</text>
</comment>
<dbReference type="PRINTS" id="PR00081">
    <property type="entry name" value="GDHRDH"/>
</dbReference>
<dbReference type="Proteomes" id="UP000700596">
    <property type="component" value="Unassembled WGS sequence"/>
</dbReference>
<dbReference type="OrthoDB" id="542013at2759"/>
<dbReference type="InterPro" id="IPR036291">
    <property type="entry name" value="NAD(P)-bd_dom_sf"/>
</dbReference>
<dbReference type="GO" id="GO:0016491">
    <property type="term" value="F:oxidoreductase activity"/>
    <property type="evidence" value="ECO:0007669"/>
    <property type="project" value="UniProtKB-KW"/>
</dbReference>
<dbReference type="Gene3D" id="3.40.50.720">
    <property type="entry name" value="NAD(P)-binding Rossmann-like Domain"/>
    <property type="match status" value="1"/>
</dbReference>
<dbReference type="SUPFAM" id="SSF51735">
    <property type="entry name" value="NAD(P)-binding Rossmann-fold domains"/>
    <property type="match status" value="1"/>
</dbReference>
<gene>
    <name evidence="2" type="ORF">B0J11DRAFT_573046</name>
</gene>
<dbReference type="Pfam" id="PF00106">
    <property type="entry name" value="adh_short"/>
    <property type="match status" value="1"/>
</dbReference>
<keyword evidence="1" id="KW-0560">Oxidoreductase</keyword>
<evidence type="ECO:0000256" key="1">
    <source>
        <dbReference type="ARBA" id="ARBA00023002"/>
    </source>
</evidence>